<comment type="caution">
    <text evidence="1">The sequence shown here is derived from an EMBL/GenBank/DDBJ whole genome shotgun (WGS) entry which is preliminary data.</text>
</comment>
<dbReference type="PROSITE" id="PS00626">
    <property type="entry name" value="RCC1_2"/>
    <property type="match status" value="1"/>
</dbReference>
<dbReference type="RefSeq" id="WP_188970431.1">
    <property type="nucleotide sequence ID" value="NZ_BMOL01000005.1"/>
</dbReference>
<dbReference type="Proteomes" id="UP000639973">
    <property type="component" value="Unassembled WGS sequence"/>
</dbReference>
<dbReference type="Pfam" id="PF17957">
    <property type="entry name" value="Big_7"/>
    <property type="match status" value="1"/>
</dbReference>
<sequence length="655" mass="67029">MRNIRHALFPTLALLIASCGQTPMPSAHLSGSSVVVTLASPLAGFGAQGLPTGTDGRSTVTNFHVKVRDAGGQLMKFDGQNTYKAGGTQTDLVMSSTQPTATVVLPRGIYSFETVGKSTEGGTFLAYGTDAGVNLSQGSATVNLSVHALADAAKTTFGDKMQWAWVATQDTLDMRLNVMNSAGTLVPTTDLGIVTYQVVDDQGLPLNGIGDVLAGSSKLGARVKIFGSAATETIFIKATMSAWLVTGTDTAAQSTLSKTFSIPFAKTGLKLDTVAPALSVAPIADTTAGTPVTLSGTVSDDSGSVHSVKVYSGTQLVGSTDATEFVGEVQIGPGVWSLNWTPDVTGTPEVLVIAADRAGNETRMQAAAALTYIRSVDLAGAHFNVAVKQDGTVVGWGGNTYGQTTPPADLTGVKEVAVGDWHSLALKTDGTVVSWGVSNTQGSQYYIGQTDVPADLSGVIGISAGGQHSLALKADGTVVGWGRNDYNQTSGAAGLTDIVSVSAGKNHNLGIKKNGTVVAWGANTYGESNVPNELTDVVSITAGNNRSFAVKRDGTVVSWGEDSYSARTVPASVTGVKSIASGDDFTLALKKDGTVVGWGYNGTGQISIPEGLSGVVAISVGGYHSLAVKSDGSIVGWGDNTDGRATPPAGPYLLP</sequence>
<dbReference type="Gene3D" id="2.130.10.30">
    <property type="entry name" value="Regulator of chromosome condensation 1/beta-lactamase-inhibitor protein II"/>
    <property type="match status" value="2"/>
</dbReference>
<keyword evidence="2" id="KW-1185">Reference proteome</keyword>
<dbReference type="PANTHER" id="PTHR45982:SF1">
    <property type="entry name" value="REGULATOR OF CHROMOSOME CONDENSATION"/>
    <property type="match status" value="1"/>
</dbReference>
<evidence type="ECO:0000313" key="1">
    <source>
        <dbReference type="EMBL" id="GGL77644.1"/>
    </source>
</evidence>
<dbReference type="InterPro" id="IPR000408">
    <property type="entry name" value="Reg_chr_condens"/>
</dbReference>
<dbReference type="EMBL" id="BMOL01000005">
    <property type="protein sequence ID" value="GGL77644.1"/>
    <property type="molecule type" value="Genomic_DNA"/>
</dbReference>
<protein>
    <recommendedName>
        <fullName evidence="3">Alpha-tubulin suppressor</fullName>
    </recommendedName>
</protein>
<dbReference type="InterPro" id="IPR051553">
    <property type="entry name" value="Ran_GTPase-activating"/>
</dbReference>
<reference evidence="2" key="1">
    <citation type="journal article" date="2019" name="Int. J. Syst. Evol. Microbiol.">
        <title>The Global Catalogue of Microorganisms (GCM) 10K type strain sequencing project: providing services to taxonomists for standard genome sequencing and annotation.</title>
        <authorList>
            <consortium name="The Broad Institute Genomics Platform"/>
            <consortium name="The Broad Institute Genome Sequencing Center for Infectious Disease"/>
            <person name="Wu L."/>
            <person name="Ma J."/>
        </authorList>
    </citation>
    <scope>NUCLEOTIDE SEQUENCE [LARGE SCALE GENOMIC DNA]</scope>
    <source>
        <strain evidence="2">JCM 15442</strain>
    </source>
</reference>
<name>A0ABQ2G677_9DEIO</name>
<dbReference type="PANTHER" id="PTHR45982">
    <property type="entry name" value="REGULATOR OF CHROMOSOME CONDENSATION"/>
    <property type="match status" value="1"/>
</dbReference>
<accession>A0ABQ2G677</accession>
<dbReference type="PROSITE" id="PS51257">
    <property type="entry name" value="PROKAR_LIPOPROTEIN"/>
    <property type="match status" value="1"/>
</dbReference>
<dbReference type="Pfam" id="PF13540">
    <property type="entry name" value="RCC1_2"/>
    <property type="match status" value="7"/>
</dbReference>
<gene>
    <name evidence="1" type="ORF">GCM10010840_14450</name>
</gene>
<proteinExistence type="predicted"/>
<evidence type="ECO:0008006" key="3">
    <source>
        <dbReference type="Google" id="ProtNLM"/>
    </source>
</evidence>
<organism evidence="1 2">
    <name type="scientific">Deinococcus aerolatus</name>
    <dbReference type="NCBI Taxonomy" id="522487"/>
    <lineage>
        <taxon>Bacteria</taxon>
        <taxon>Thermotogati</taxon>
        <taxon>Deinococcota</taxon>
        <taxon>Deinococci</taxon>
        <taxon>Deinococcales</taxon>
        <taxon>Deinococcaceae</taxon>
        <taxon>Deinococcus</taxon>
    </lineage>
</organism>
<evidence type="ECO:0000313" key="2">
    <source>
        <dbReference type="Proteomes" id="UP000639973"/>
    </source>
</evidence>
<dbReference type="PROSITE" id="PS50012">
    <property type="entry name" value="RCC1_3"/>
    <property type="match status" value="5"/>
</dbReference>
<dbReference type="SUPFAM" id="SSF50985">
    <property type="entry name" value="RCC1/BLIP-II"/>
    <property type="match status" value="1"/>
</dbReference>
<dbReference type="InterPro" id="IPR009091">
    <property type="entry name" value="RCC1/BLIP-II"/>
</dbReference>